<proteinExistence type="predicted"/>
<dbReference type="InterPro" id="IPR030934">
    <property type="entry name" value="Intein_C"/>
</dbReference>
<dbReference type="InterPro" id="IPR036844">
    <property type="entry name" value="Hint_dom_sf"/>
</dbReference>
<dbReference type="SMART" id="SM00306">
    <property type="entry name" value="HintN"/>
    <property type="match status" value="1"/>
</dbReference>
<dbReference type="PANTHER" id="PTHR19376">
    <property type="entry name" value="DNA-DIRECTED RNA POLYMERASE"/>
    <property type="match status" value="1"/>
</dbReference>
<dbReference type="NCBIfam" id="TIGR01445">
    <property type="entry name" value="intein_Nterm"/>
    <property type="match status" value="1"/>
</dbReference>
<evidence type="ECO:0000256" key="4">
    <source>
        <dbReference type="ARBA" id="ARBA00022695"/>
    </source>
</evidence>
<dbReference type="CDD" id="cd00081">
    <property type="entry name" value="Hint"/>
    <property type="match status" value="1"/>
</dbReference>
<dbReference type="PATRIC" id="fig|1698280.3.peg.853"/>
<dbReference type="InterPro" id="IPR007081">
    <property type="entry name" value="RNA_pol_Rpb1_5"/>
</dbReference>
<dbReference type="Pfam" id="PF14528">
    <property type="entry name" value="LAGLIDADG_3"/>
    <property type="match status" value="2"/>
</dbReference>
<accession>A0A133VIN8</accession>
<dbReference type="SUPFAM" id="SSF55608">
    <property type="entry name" value="Homing endonucleases"/>
    <property type="match status" value="2"/>
</dbReference>
<evidence type="ECO:0000256" key="6">
    <source>
        <dbReference type="ARBA" id="ARBA00023000"/>
    </source>
</evidence>
<dbReference type="Gene3D" id="3.10.28.10">
    <property type="entry name" value="Homing endonucleases"/>
    <property type="match status" value="1"/>
</dbReference>
<dbReference type="InterPro" id="IPR006142">
    <property type="entry name" value="INTEIN"/>
</dbReference>
<dbReference type="SUPFAM" id="SSF64484">
    <property type="entry name" value="beta and beta-prime subunits of DNA dependent RNA-polymerase"/>
    <property type="match status" value="2"/>
</dbReference>
<evidence type="ECO:0000313" key="10">
    <source>
        <dbReference type="EMBL" id="KXB06308.1"/>
    </source>
</evidence>
<dbReference type="AlphaFoldDB" id="A0A133VIN8"/>
<keyword evidence="6" id="KW-0651">Protein splicing</keyword>
<comment type="caution">
    <text evidence="10">The sequence shown here is derived from an EMBL/GenBank/DDBJ whole genome shotgun (WGS) entry which is preliminary data.</text>
</comment>
<keyword evidence="7" id="KW-0804">Transcription</keyword>
<evidence type="ECO:0000313" key="11">
    <source>
        <dbReference type="Proteomes" id="UP000070263"/>
    </source>
</evidence>
<evidence type="ECO:0000256" key="2">
    <source>
        <dbReference type="ARBA" id="ARBA00022478"/>
    </source>
</evidence>
<feature type="domain" description="DOD-type homing endonuclease" evidence="9">
    <location>
        <begin position="250"/>
        <end position="383"/>
    </location>
</feature>
<dbReference type="EC" id="2.7.7.6" evidence="1"/>
<dbReference type="SMART" id="SM00305">
    <property type="entry name" value="HintC"/>
    <property type="match status" value="1"/>
</dbReference>
<keyword evidence="4" id="KW-0548">Nucleotidyltransferase</keyword>
<dbReference type="NCBIfam" id="NF011491">
    <property type="entry name" value="PRK14898.1"/>
    <property type="match status" value="1"/>
</dbReference>
<dbReference type="SUPFAM" id="SSF51294">
    <property type="entry name" value="Hedgehog/intein (Hint) domain"/>
    <property type="match status" value="1"/>
</dbReference>
<dbReference type="PRINTS" id="PR00379">
    <property type="entry name" value="INTEIN"/>
</dbReference>
<evidence type="ECO:0000256" key="5">
    <source>
        <dbReference type="ARBA" id="ARBA00022813"/>
    </source>
</evidence>
<keyword evidence="3" id="KW-0808">Transferase</keyword>
<comment type="catalytic activity">
    <reaction evidence="8">
        <text>RNA(n) + a ribonucleoside 5'-triphosphate = RNA(n+1) + diphosphate</text>
        <dbReference type="Rhea" id="RHEA:21248"/>
        <dbReference type="Rhea" id="RHEA-COMP:14527"/>
        <dbReference type="Rhea" id="RHEA-COMP:17342"/>
        <dbReference type="ChEBI" id="CHEBI:33019"/>
        <dbReference type="ChEBI" id="CHEBI:61557"/>
        <dbReference type="ChEBI" id="CHEBI:140395"/>
        <dbReference type="EC" id="2.7.7.6"/>
    </reaction>
</comment>
<dbReference type="Gene3D" id="1.10.150.390">
    <property type="match status" value="1"/>
</dbReference>
<dbReference type="GO" id="GO:0004519">
    <property type="term" value="F:endonuclease activity"/>
    <property type="evidence" value="ECO:0007669"/>
    <property type="project" value="InterPro"/>
</dbReference>
<dbReference type="NCBIfam" id="TIGR01443">
    <property type="entry name" value="intein_Cterm"/>
    <property type="match status" value="1"/>
</dbReference>
<dbReference type="GO" id="GO:0000428">
    <property type="term" value="C:DNA-directed RNA polymerase complex"/>
    <property type="evidence" value="ECO:0007669"/>
    <property type="project" value="UniProtKB-KW"/>
</dbReference>
<keyword evidence="5" id="KW-0068">Autocatalytic cleavage</keyword>
<protein>
    <recommendedName>
        <fullName evidence="1">DNA-directed RNA polymerase</fullName>
        <ecNumber evidence="1">2.7.7.6</ecNumber>
    </recommendedName>
</protein>
<evidence type="ECO:0000256" key="3">
    <source>
        <dbReference type="ARBA" id="ARBA00022679"/>
    </source>
</evidence>
<dbReference type="Proteomes" id="UP000070263">
    <property type="component" value="Unassembled WGS sequence"/>
</dbReference>
<dbReference type="Pfam" id="PF04998">
    <property type="entry name" value="RNA_pol_Rpb1_5"/>
    <property type="match status" value="2"/>
</dbReference>
<organism evidence="10 11">
    <name type="scientific">candidate division MSBL1 archaeon SCGC-AAA382A20</name>
    <dbReference type="NCBI Taxonomy" id="1698280"/>
    <lineage>
        <taxon>Archaea</taxon>
        <taxon>Methanobacteriati</taxon>
        <taxon>Methanobacteriota</taxon>
        <taxon>candidate division MSBL1</taxon>
    </lineage>
</organism>
<sequence>MDYEERVKELEDELPKKIGDRLLTKLKAEEPSKKKVEEVIENVKRNYRSSKYEPGEAIGVVAAQSISEPATQMCTSYDEKVILKHNGRIWIKKIGKFVDKIMEKGFDKQGKYEIVEVPEDEDIEVLALDGDEKLKWSSVSTLNRSKSPSTLLEIKTASGRQITATDFHSFVTRKSNRIVPISGKDLEVGDRIPVMSFLPENCVETISLEEHSEEISPNVDVTKTGERLKTTSKSKSIPASLPLDKLTGFFFGAYLAEGSATRSQVNIFNSDEEYISRLQDFADQAGIEYSFTEEEGEFGAAGRFTINSSLFARFVKRFCGTGSAEKEVPDFAYSAREDFVAGLLKGYFDGDGNVTVPGKMIRVSSNSKNLIDGICTLLNRFGIFSYKTQDNKKQHGLIVPYKYAGIFREKIGSSINSKRRRIKSLSQLAKEFWTEKSQDFTDMISGFGDLLYKTARKLGYPTRYVNNFTKRQRIGRGTLSRYIDLFSWIAEEIDVDISDELSMMKQMVNSDVVWDRITKIERIESKHPYVYDLTVPDLHTFTTFEGVVTHNTMRTYHTAGAAQGVEITQGLPRLIEIVDARKTLDTPSMDVYIKDDYQEQEKAKEIANKIKETKLKDLVEEDRIDLLNLVLEMELNERSLEETNLDLEDIVNQVNKGRRKYEAELGEDDTLKIVPKKDDISVRDLQKMKNKVMDKHLKGIKNVSQAVVMEEGGEWKIQTLGINLKKVLKIEGVDPTRTVSSDPREMEKVFGIEACRDSIVKESYDIIVQQQGLPVDIRHMLLMADMMTVDGEIKAIGRYGVAGEKGSVLARASFEVTVRHLTEAAINGETDELNSTVENVLINQTVPVGTGMYEITYNPESEE</sequence>
<reference evidence="10 11" key="1">
    <citation type="journal article" date="2016" name="Sci. Rep.">
        <title>Metabolic traits of an uncultured archaeal lineage -MSBL1- from brine pools of the Red Sea.</title>
        <authorList>
            <person name="Mwirichia R."/>
            <person name="Alam I."/>
            <person name="Rashid M."/>
            <person name="Vinu M."/>
            <person name="Ba-Alawi W."/>
            <person name="Anthony Kamau A."/>
            <person name="Kamanda Ngugi D."/>
            <person name="Goker M."/>
            <person name="Klenk H.P."/>
            <person name="Bajic V."/>
            <person name="Stingl U."/>
        </authorList>
    </citation>
    <scope>NUCLEOTIDE SEQUENCE [LARGE SCALE GENOMIC DNA]</scope>
    <source>
        <strain evidence="10">SCGC-AAA382A20</strain>
    </source>
</reference>
<dbReference type="InterPro" id="IPR027434">
    <property type="entry name" value="Homing_endonucl"/>
</dbReference>
<dbReference type="PROSITE" id="PS50819">
    <property type="entry name" value="INTEIN_ENDONUCLEASE"/>
    <property type="match status" value="1"/>
</dbReference>
<dbReference type="PANTHER" id="PTHR19376:SF32">
    <property type="entry name" value="DNA-DIRECTED RNA POLYMERASE III SUBUNIT RPC1"/>
    <property type="match status" value="1"/>
</dbReference>
<dbReference type="InterPro" id="IPR003586">
    <property type="entry name" value="Hint_dom_C"/>
</dbReference>
<dbReference type="GO" id="GO:0016539">
    <property type="term" value="P:intein-mediated protein splicing"/>
    <property type="evidence" value="ECO:0007669"/>
    <property type="project" value="InterPro"/>
</dbReference>
<dbReference type="InterPro" id="IPR004042">
    <property type="entry name" value="Intein_endonuc_central"/>
</dbReference>
<gene>
    <name evidence="10" type="ORF">AKJ51_03900</name>
</gene>
<dbReference type="PROSITE" id="PS50817">
    <property type="entry name" value="INTEIN_N_TER"/>
    <property type="match status" value="1"/>
</dbReference>
<evidence type="ECO:0000256" key="1">
    <source>
        <dbReference type="ARBA" id="ARBA00012418"/>
    </source>
</evidence>
<dbReference type="InterPro" id="IPR006141">
    <property type="entry name" value="Intein_N"/>
</dbReference>
<dbReference type="Gene3D" id="2.170.16.10">
    <property type="entry name" value="Hedgehog/Intein (Hint) domain"/>
    <property type="match status" value="2"/>
</dbReference>
<dbReference type="GO" id="GO:0006351">
    <property type="term" value="P:DNA-templated transcription"/>
    <property type="evidence" value="ECO:0007669"/>
    <property type="project" value="InterPro"/>
</dbReference>
<keyword evidence="2" id="KW-0240">DNA-directed RNA polymerase</keyword>
<evidence type="ECO:0000256" key="8">
    <source>
        <dbReference type="ARBA" id="ARBA00048552"/>
    </source>
</evidence>
<dbReference type="GO" id="GO:0003677">
    <property type="term" value="F:DNA binding"/>
    <property type="evidence" value="ECO:0007669"/>
    <property type="project" value="InterPro"/>
</dbReference>
<dbReference type="GO" id="GO:0003899">
    <property type="term" value="F:DNA-directed RNA polymerase activity"/>
    <property type="evidence" value="ECO:0007669"/>
    <property type="project" value="UniProtKB-EC"/>
</dbReference>
<keyword evidence="11" id="KW-1185">Reference proteome</keyword>
<dbReference type="InterPro" id="IPR004860">
    <property type="entry name" value="LAGLIDADG_dom"/>
</dbReference>
<dbReference type="PROSITE" id="PS50818">
    <property type="entry name" value="INTEIN_C_TER"/>
    <property type="match status" value="1"/>
</dbReference>
<dbReference type="InterPro" id="IPR003587">
    <property type="entry name" value="Hint_dom_N"/>
</dbReference>
<name>A0A133VIN8_9EURY</name>
<evidence type="ECO:0000256" key="7">
    <source>
        <dbReference type="ARBA" id="ARBA00023163"/>
    </source>
</evidence>
<dbReference type="InterPro" id="IPR045867">
    <property type="entry name" value="DNA-dir_RpoC_beta_prime"/>
</dbReference>
<evidence type="ECO:0000259" key="9">
    <source>
        <dbReference type="PROSITE" id="PS50819"/>
    </source>
</evidence>
<dbReference type="EMBL" id="LHYE01000049">
    <property type="protein sequence ID" value="KXB06308.1"/>
    <property type="molecule type" value="Genomic_DNA"/>
</dbReference>